<dbReference type="AlphaFoldDB" id="N9H7A0"/>
<evidence type="ECO:0000313" key="1">
    <source>
        <dbReference type="EMBL" id="ENW27700.1"/>
    </source>
</evidence>
<name>N9H7A0_ACILW</name>
<evidence type="ECO:0000313" key="2">
    <source>
        <dbReference type="Proteomes" id="UP000018416"/>
    </source>
</evidence>
<protein>
    <submittedName>
        <fullName evidence="1">Uncharacterized protein</fullName>
    </submittedName>
</protein>
<dbReference type="HOGENOM" id="CLU_045112_0_0_6"/>
<gene>
    <name evidence="1" type="ORF">F923_03098</name>
</gene>
<dbReference type="PATRIC" id="fig|1217668.3.peg.3023"/>
<reference evidence="1 2" key="1">
    <citation type="submission" date="2013-02" db="EMBL/GenBank/DDBJ databases">
        <title>The Genome Sequence of Acinetobacter lwoffii NIPH 478.</title>
        <authorList>
            <consortium name="The Broad Institute Genome Sequencing Platform"/>
            <consortium name="The Broad Institute Genome Sequencing Center for Infectious Disease"/>
            <person name="Cerqueira G."/>
            <person name="Feldgarden M."/>
            <person name="Courvalin P."/>
            <person name="Perichon B."/>
            <person name="Grillot-Courvalin C."/>
            <person name="Clermont D."/>
            <person name="Rocha E."/>
            <person name="Yoon E.-J."/>
            <person name="Nemec A."/>
            <person name="Walker B."/>
            <person name="Young S.K."/>
            <person name="Zeng Q."/>
            <person name="Gargeya S."/>
            <person name="Fitzgerald M."/>
            <person name="Haas B."/>
            <person name="Abouelleil A."/>
            <person name="Alvarado L."/>
            <person name="Arachchi H.M."/>
            <person name="Berlin A.M."/>
            <person name="Chapman S.B."/>
            <person name="Dewar J."/>
            <person name="Goldberg J."/>
            <person name="Griggs A."/>
            <person name="Gujja S."/>
            <person name="Hansen M."/>
            <person name="Howarth C."/>
            <person name="Imamovic A."/>
            <person name="Larimer J."/>
            <person name="McCowan C."/>
            <person name="Murphy C."/>
            <person name="Neiman D."/>
            <person name="Pearson M."/>
            <person name="Priest M."/>
            <person name="Roberts A."/>
            <person name="Saif S."/>
            <person name="Shea T."/>
            <person name="Sisk P."/>
            <person name="Sykes S."/>
            <person name="Wortman J."/>
            <person name="Nusbaum C."/>
            <person name="Birren B."/>
        </authorList>
    </citation>
    <scope>NUCLEOTIDE SEQUENCE [LARGE SCALE GENOMIC DNA]</scope>
    <source>
        <strain evidence="1 2">NIPH 478</strain>
    </source>
</reference>
<dbReference type="Pfam" id="PF03090">
    <property type="entry name" value="Replicase"/>
    <property type="match status" value="1"/>
</dbReference>
<sequence>MQQLCFHLDQFKDRLPKKPYCSDNLDYGLMIRPKEISLKYRYIQPNSPYYLHYLVFDLDYESSLSEILYGLVGIPLPNLLVANPNNGRSHILFQLKTPVYTTDASRQKPILYANAIRQKLGELFNADPAYVSLVSKNPISSYWQTTSLREKPYTLSELARNLDLTWKDVNREIKQDEAIGLGRNCFVFNTARHWAYKEIRKYRGSTYTSWLDCVIQHCIGLNQGLTNPMTFGEVKGIAKSIARYCWKKDAYCYQEFIDRQSRKGKLGGIKGGVVRSAKYQPLRVKAKELHLKGLSCRKIANELKVSKSVVASWIKCPSEPKSDISSLGTTLNLFS</sequence>
<comment type="caution">
    <text evidence="1">The sequence shown here is derived from an EMBL/GenBank/DDBJ whole genome shotgun (WGS) entry which is preliminary data.</text>
</comment>
<organism evidence="1 2">
    <name type="scientific">Acinetobacter lwoffii NIPH 478</name>
    <dbReference type="NCBI Taxonomy" id="1217668"/>
    <lineage>
        <taxon>Bacteria</taxon>
        <taxon>Pseudomonadati</taxon>
        <taxon>Pseudomonadota</taxon>
        <taxon>Gammaproteobacteria</taxon>
        <taxon>Moraxellales</taxon>
        <taxon>Moraxellaceae</taxon>
        <taxon>Acinetobacter</taxon>
    </lineage>
</organism>
<dbReference type="Gene3D" id="1.10.340.50">
    <property type="match status" value="1"/>
</dbReference>
<proteinExistence type="predicted"/>
<dbReference type="Proteomes" id="UP000018416">
    <property type="component" value="Unassembled WGS sequence"/>
</dbReference>
<accession>N9H7A0</accession>
<dbReference type="InterPro" id="IPR004322">
    <property type="entry name" value="Plasmid_replicase_bac"/>
</dbReference>
<dbReference type="RefSeq" id="WP_005108838.1">
    <property type="nucleotide sequence ID" value="NZ_KB849839.1"/>
</dbReference>
<dbReference type="EMBL" id="APQU01000024">
    <property type="protein sequence ID" value="ENW27700.1"/>
    <property type="molecule type" value="Genomic_DNA"/>
</dbReference>
<dbReference type="Gene3D" id="1.10.10.10">
    <property type="entry name" value="Winged helix-like DNA-binding domain superfamily/Winged helix DNA-binding domain"/>
    <property type="match status" value="1"/>
</dbReference>
<dbReference type="InterPro" id="IPR036388">
    <property type="entry name" value="WH-like_DNA-bd_sf"/>
</dbReference>